<accession>A0ABR4A6P5</accession>
<evidence type="ECO:0008006" key="5">
    <source>
        <dbReference type="Google" id="ProtNLM"/>
    </source>
</evidence>
<dbReference type="InterPro" id="IPR001138">
    <property type="entry name" value="Zn2Cys6_DnaBD"/>
</dbReference>
<organism evidence="3 4">
    <name type="scientific">Stereocaulon virgatum</name>
    <dbReference type="NCBI Taxonomy" id="373712"/>
    <lineage>
        <taxon>Eukaryota</taxon>
        <taxon>Fungi</taxon>
        <taxon>Dikarya</taxon>
        <taxon>Ascomycota</taxon>
        <taxon>Pezizomycotina</taxon>
        <taxon>Lecanoromycetes</taxon>
        <taxon>OSLEUM clade</taxon>
        <taxon>Lecanoromycetidae</taxon>
        <taxon>Lecanorales</taxon>
        <taxon>Lecanorineae</taxon>
        <taxon>Stereocaulaceae</taxon>
        <taxon>Stereocaulon</taxon>
    </lineage>
</organism>
<reference evidence="3 4" key="1">
    <citation type="submission" date="2024-09" db="EMBL/GenBank/DDBJ databases">
        <title>Rethinking Asexuality: The Enigmatic Case of Functional Sexual Genes in Lepraria (Stereocaulaceae).</title>
        <authorList>
            <person name="Doellman M."/>
            <person name="Sun Y."/>
            <person name="Barcenas-Pena A."/>
            <person name="Lumbsch H.T."/>
            <person name="Grewe F."/>
        </authorList>
    </citation>
    <scope>NUCLEOTIDE SEQUENCE [LARGE SCALE GENOMIC DNA]</scope>
    <source>
        <strain evidence="3 4">Mercado 3170</strain>
    </source>
</reference>
<keyword evidence="1" id="KW-0539">Nucleus</keyword>
<dbReference type="PANTHER" id="PTHR35392:SF3">
    <property type="entry name" value="ZN(2)-C6 FUNGAL-TYPE DOMAIN-CONTAINING PROTEIN"/>
    <property type="match status" value="1"/>
</dbReference>
<evidence type="ECO:0000313" key="3">
    <source>
        <dbReference type="EMBL" id="KAL2039008.1"/>
    </source>
</evidence>
<dbReference type="Proteomes" id="UP001590950">
    <property type="component" value="Unassembled WGS sequence"/>
</dbReference>
<dbReference type="InterPro" id="IPR052973">
    <property type="entry name" value="Fungal_sec-metab_reg_TF"/>
</dbReference>
<keyword evidence="4" id="KW-1185">Reference proteome</keyword>
<dbReference type="EMBL" id="JBEFKJ010000028">
    <property type="protein sequence ID" value="KAL2039008.1"/>
    <property type="molecule type" value="Genomic_DNA"/>
</dbReference>
<feature type="compositionally biased region" description="Polar residues" evidence="2">
    <location>
        <begin position="246"/>
        <end position="267"/>
    </location>
</feature>
<name>A0ABR4A6P5_9LECA</name>
<protein>
    <recommendedName>
        <fullName evidence="5">Zn(2)-C6 fungal-type domain-containing protein</fullName>
    </recommendedName>
</protein>
<sequence>MFTRDQHFNVSRGAVGDAEAPGFACTYEAPSNPSEDMTTTHTRPEEIDPLLPEVLSYMDGSGELRFQNDVVSRNRTKESGALDPSMDFQNQAMASLVPHTLSQQVSPALRAYVRPQETLTGGMNNFHWVDDGASLHQPQVNYSTFALSAPAPSLAYMPVNLHSMHYTHIQPAPFGSDSLDSWDPLHSSDYSSSQRTPGDFQNPYAIDETSQIQPHASFIPTRAVKVESSPDDFSNAMAPMASVKSYNSQRMTPNDGNVASEITSSAGPKTKTRKMTPEQRANAKMMRIIGNCIRCKIMKLSCDQGRPCRKCSAIVGKTRTYREPCFRENLDDASIVRQGNSEFDQDVMSFRDYQWNSTTETKSVRLNWILPGAYKSSLPELIIECQRYVPRPGDITAAQWQDRGRVTVLQLPTYACHDEAKLLGAVSNFLEAGRKVIAEEILDEVTDELDCLTFREAFRVAKKDKSSILLLALRIRANTILSAGCGTPIGEETLGIAEIVNAAAGHIGDRPLPPALDHQIDVAIWENIRKDQKSLIKQLKQKLFSQRGRKPWLEIFLTFFVSLSNVQYVHGRAMAWMNSQRGTDSAVMVTHRIKTMIERWNHSAMNILHHFRSIFRGDAPLVAAEKNLGDFVKRENLDPESMTYVKTILKILSDQGGSLLKQTMGSNIPKFTESGDHWTRQLFMHQYQGIN</sequence>
<gene>
    <name evidence="3" type="ORF">N7G274_008348</name>
</gene>
<evidence type="ECO:0000256" key="1">
    <source>
        <dbReference type="ARBA" id="ARBA00023242"/>
    </source>
</evidence>
<proteinExistence type="predicted"/>
<comment type="caution">
    <text evidence="3">The sequence shown here is derived from an EMBL/GenBank/DDBJ whole genome shotgun (WGS) entry which is preliminary data.</text>
</comment>
<evidence type="ECO:0000313" key="4">
    <source>
        <dbReference type="Proteomes" id="UP001590950"/>
    </source>
</evidence>
<dbReference type="CDD" id="cd00067">
    <property type="entry name" value="GAL4"/>
    <property type="match status" value="1"/>
</dbReference>
<feature type="region of interest" description="Disordered" evidence="2">
    <location>
        <begin position="246"/>
        <end position="280"/>
    </location>
</feature>
<evidence type="ECO:0000256" key="2">
    <source>
        <dbReference type="SAM" id="MobiDB-lite"/>
    </source>
</evidence>
<dbReference type="PANTHER" id="PTHR35392">
    <property type="entry name" value="ZN(II)2CYS6 TRANSCRIPTION FACTOR (EUROFUNG)-RELATED-RELATED"/>
    <property type="match status" value="1"/>
</dbReference>